<dbReference type="PANTHER" id="PTHR21445">
    <property type="entry name" value="ENDONUCLEASE IV ENDODEOXYRIBONUCLEASE IV"/>
    <property type="match status" value="1"/>
</dbReference>
<evidence type="ECO:0000313" key="3">
    <source>
        <dbReference type="Proteomes" id="UP000774699"/>
    </source>
</evidence>
<proteinExistence type="predicted"/>
<dbReference type="GO" id="GO:0003677">
    <property type="term" value="F:DNA binding"/>
    <property type="evidence" value="ECO:0007669"/>
    <property type="project" value="InterPro"/>
</dbReference>
<dbReference type="SUPFAM" id="SSF51658">
    <property type="entry name" value="Xylose isomerase-like"/>
    <property type="match status" value="1"/>
</dbReference>
<dbReference type="Pfam" id="PF01261">
    <property type="entry name" value="AP_endonuc_2"/>
    <property type="match status" value="1"/>
</dbReference>
<dbReference type="GO" id="GO:0008270">
    <property type="term" value="F:zinc ion binding"/>
    <property type="evidence" value="ECO:0007669"/>
    <property type="project" value="InterPro"/>
</dbReference>
<dbReference type="InterPro" id="IPR013022">
    <property type="entry name" value="Xyl_isomerase-like_TIM-brl"/>
</dbReference>
<dbReference type="GO" id="GO:0003906">
    <property type="term" value="F:DNA-(apurinic or apyrimidinic site) endonuclease activity"/>
    <property type="evidence" value="ECO:0007669"/>
    <property type="project" value="TreeGrafter"/>
</dbReference>
<dbReference type="AlphaFoldDB" id="A0A8T4CBC0"/>
<dbReference type="PANTHER" id="PTHR21445:SF0">
    <property type="entry name" value="APURINIC-APYRIMIDINIC ENDONUCLEASE"/>
    <property type="match status" value="1"/>
</dbReference>
<dbReference type="GO" id="GO:0006284">
    <property type="term" value="P:base-excision repair"/>
    <property type="evidence" value="ECO:0007669"/>
    <property type="project" value="TreeGrafter"/>
</dbReference>
<dbReference type="InterPro" id="IPR036237">
    <property type="entry name" value="Xyl_isomerase-like_sf"/>
</dbReference>
<dbReference type="Gene3D" id="3.20.20.150">
    <property type="entry name" value="Divalent-metal-dependent TIM barrel enzymes"/>
    <property type="match status" value="1"/>
</dbReference>
<organism evidence="2 3">
    <name type="scientific">Candidatus Iainarchaeum sp</name>
    <dbReference type="NCBI Taxonomy" id="3101447"/>
    <lineage>
        <taxon>Archaea</taxon>
        <taxon>Candidatus Iainarchaeota</taxon>
        <taxon>Candidatus Iainarchaeia</taxon>
        <taxon>Candidatus Iainarchaeales</taxon>
        <taxon>Candidatus Iainarchaeaceae</taxon>
        <taxon>Candidatus Iainarchaeum</taxon>
    </lineage>
</organism>
<reference evidence="2" key="1">
    <citation type="submission" date="2019-03" db="EMBL/GenBank/DDBJ databases">
        <title>Lake Tanganyika Metagenome-Assembled Genomes (MAGs).</title>
        <authorList>
            <person name="Tran P."/>
        </authorList>
    </citation>
    <scope>NUCLEOTIDE SEQUENCE</scope>
    <source>
        <strain evidence="2">M_DeepCast_50m_m2_156</strain>
    </source>
</reference>
<protein>
    <submittedName>
        <fullName evidence="2">TIM barrel protein</fullName>
    </submittedName>
</protein>
<dbReference type="GO" id="GO:0008081">
    <property type="term" value="F:phosphoric diester hydrolase activity"/>
    <property type="evidence" value="ECO:0007669"/>
    <property type="project" value="TreeGrafter"/>
</dbReference>
<gene>
    <name evidence="2" type="ORF">FJY86_03810</name>
</gene>
<dbReference type="EMBL" id="VGJJ01000032">
    <property type="protein sequence ID" value="MBM3282435.1"/>
    <property type="molecule type" value="Genomic_DNA"/>
</dbReference>
<evidence type="ECO:0000259" key="1">
    <source>
        <dbReference type="Pfam" id="PF01261"/>
    </source>
</evidence>
<name>A0A8T4CBC0_9ARCH</name>
<feature type="domain" description="Xylose isomerase-like TIM barrel" evidence="1">
    <location>
        <begin position="26"/>
        <end position="265"/>
    </location>
</feature>
<dbReference type="InterPro" id="IPR001719">
    <property type="entry name" value="AP_endonuc_2"/>
</dbReference>
<dbReference type="Proteomes" id="UP000774699">
    <property type="component" value="Unassembled WGS sequence"/>
</dbReference>
<comment type="caution">
    <text evidence="2">The sequence shown here is derived from an EMBL/GenBank/DDBJ whole genome shotgun (WGS) entry which is preliminary data.</text>
</comment>
<evidence type="ECO:0000313" key="2">
    <source>
        <dbReference type="EMBL" id="MBM3282435.1"/>
    </source>
</evidence>
<sequence>MNRKLDFGPSGIPLAAEGKGLVKGIQTIKELGLEAMELAFVQSVYIKDENKAREVNEARKKAGIRLSVHAPYYINLNAAKKETMDASIERLYLACKMGGLCGAESVAVHAAFRHADESKKIKEKIVNACNQIYEKLDAQQIKIKIAPEFAGKLSQWGSLEEVMNIAHETRGGWCMDFGHAHATSNGSLTTREKFDHILEKIEKFDQNYLKDLHIQCCGITFTEKGERYHTSFDSNESTLNWKAMTESFKAFNVGGICITECPGQEKDALLLKNYYESL</sequence>
<dbReference type="SMART" id="SM00518">
    <property type="entry name" value="AP2Ec"/>
    <property type="match status" value="1"/>
</dbReference>
<accession>A0A8T4CBC0</accession>